<evidence type="ECO:0000313" key="1">
    <source>
        <dbReference type="EMBL" id="MBU2710955.1"/>
    </source>
</evidence>
<dbReference type="InterPro" id="IPR011990">
    <property type="entry name" value="TPR-like_helical_dom_sf"/>
</dbReference>
<comment type="caution">
    <text evidence="1">The sequence shown here is derived from an EMBL/GenBank/DDBJ whole genome shotgun (WGS) entry which is preliminary data.</text>
</comment>
<dbReference type="RefSeq" id="WP_215819119.1">
    <property type="nucleotide sequence ID" value="NZ_JAGSOY010000013.1"/>
</dbReference>
<name>A0ABS5ZCG2_9GAMM</name>
<reference evidence="1 2" key="1">
    <citation type="submission" date="2021-04" db="EMBL/GenBank/DDBJ databases">
        <authorList>
            <person name="Pira H."/>
            <person name="Risdian C."/>
            <person name="Wink J."/>
        </authorList>
    </citation>
    <scope>NUCLEOTIDE SEQUENCE [LARGE SCALE GENOMIC DNA]</scope>
    <source>
        <strain evidence="1 2">WH53</strain>
    </source>
</reference>
<sequence length="151" mass="17826">MQSLETRWRQLTFQGSEAFHTEQYWEAQKYFFQALFVAEDILLLEDSRDSSLPVVQLFMLACHNLADTYLALGLKIQAFEYYRKAYADLVHLLNSPLQDEDIRQQAQEFVSKAADEWQQAFNSLDKRILWGWCNQQQSNKPGHIMSYNARH</sequence>
<dbReference type="EMBL" id="JAGSOY010000013">
    <property type="protein sequence ID" value="MBU2710955.1"/>
    <property type="molecule type" value="Genomic_DNA"/>
</dbReference>
<proteinExistence type="predicted"/>
<keyword evidence="2" id="KW-1185">Reference proteome</keyword>
<dbReference type="Proteomes" id="UP000690515">
    <property type="component" value="Unassembled WGS sequence"/>
</dbReference>
<organism evidence="1 2">
    <name type="scientific">Zooshikella harenae</name>
    <dbReference type="NCBI Taxonomy" id="2827238"/>
    <lineage>
        <taxon>Bacteria</taxon>
        <taxon>Pseudomonadati</taxon>
        <taxon>Pseudomonadota</taxon>
        <taxon>Gammaproteobacteria</taxon>
        <taxon>Oceanospirillales</taxon>
        <taxon>Zooshikellaceae</taxon>
        <taxon>Zooshikella</taxon>
    </lineage>
</organism>
<dbReference type="SUPFAM" id="SSF48452">
    <property type="entry name" value="TPR-like"/>
    <property type="match status" value="1"/>
</dbReference>
<protein>
    <recommendedName>
        <fullName evidence="3">Flagellar protein FliS</fullName>
    </recommendedName>
</protein>
<evidence type="ECO:0008006" key="3">
    <source>
        <dbReference type="Google" id="ProtNLM"/>
    </source>
</evidence>
<dbReference type="Gene3D" id="1.25.40.10">
    <property type="entry name" value="Tetratricopeptide repeat domain"/>
    <property type="match status" value="1"/>
</dbReference>
<accession>A0ABS5ZCG2</accession>
<evidence type="ECO:0000313" key="2">
    <source>
        <dbReference type="Proteomes" id="UP000690515"/>
    </source>
</evidence>
<gene>
    <name evidence="1" type="ORF">KCG35_07770</name>
</gene>